<feature type="domain" description="TonB-dependent receptor plug" evidence="9">
    <location>
        <begin position="53"/>
        <end position="158"/>
    </location>
</feature>
<dbReference type="GO" id="GO:0009279">
    <property type="term" value="C:cell outer membrane"/>
    <property type="evidence" value="ECO:0007669"/>
    <property type="project" value="UniProtKB-SubCell"/>
</dbReference>
<evidence type="ECO:0000313" key="12">
    <source>
        <dbReference type="Proteomes" id="UP000184518"/>
    </source>
</evidence>
<accession>A0A1M4UE68</accession>
<evidence type="ECO:0000259" key="9">
    <source>
        <dbReference type="Pfam" id="PF07715"/>
    </source>
</evidence>
<dbReference type="AlphaFoldDB" id="A0A1M4UE68"/>
<evidence type="ECO:0000313" key="11">
    <source>
        <dbReference type="EMBL" id="SHE54870.1"/>
    </source>
</evidence>
<gene>
    <name evidence="11" type="ORF">SAMN05443633_101475</name>
</gene>
<dbReference type="InterPro" id="IPR041700">
    <property type="entry name" value="OMP_b-brl_3"/>
</dbReference>
<evidence type="ECO:0000256" key="3">
    <source>
        <dbReference type="ARBA" id="ARBA00022452"/>
    </source>
</evidence>
<dbReference type="PANTHER" id="PTHR30069:SF29">
    <property type="entry name" value="HEMOGLOBIN AND HEMOGLOBIN-HAPTOGLOBIN-BINDING PROTEIN 1-RELATED"/>
    <property type="match status" value="1"/>
</dbReference>
<dbReference type="InterPro" id="IPR039426">
    <property type="entry name" value="TonB-dep_rcpt-like"/>
</dbReference>
<dbReference type="InterPro" id="IPR012910">
    <property type="entry name" value="Plug_dom"/>
</dbReference>
<dbReference type="Gene3D" id="2.40.170.20">
    <property type="entry name" value="TonB-dependent receptor, beta-barrel domain"/>
    <property type="match status" value="1"/>
</dbReference>
<proteinExistence type="inferred from homology"/>
<dbReference type="InterPro" id="IPR036942">
    <property type="entry name" value="Beta-barrel_TonB_sf"/>
</dbReference>
<dbReference type="Pfam" id="PF07715">
    <property type="entry name" value="Plug"/>
    <property type="match status" value="1"/>
</dbReference>
<dbReference type="Proteomes" id="UP000184518">
    <property type="component" value="Unassembled WGS sequence"/>
</dbReference>
<feature type="domain" description="Outer membrane protein beta-barrel" evidence="10">
    <location>
        <begin position="449"/>
        <end position="689"/>
    </location>
</feature>
<dbReference type="GO" id="GO:0015344">
    <property type="term" value="F:siderophore uptake transmembrane transporter activity"/>
    <property type="evidence" value="ECO:0007669"/>
    <property type="project" value="TreeGrafter"/>
</dbReference>
<evidence type="ECO:0000256" key="8">
    <source>
        <dbReference type="PROSITE-ProRule" id="PRU01360"/>
    </source>
</evidence>
<organism evidence="11 12">
    <name type="scientific">Chryseobacterium arachidis</name>
    <dbReference type="NCBI Taxonomy" id="1416778"/>
    <lineage>
        <taxon>Bacteria</taxon>
        <taxon>Pseudomonadati</taxon>
        <taxon>Bacteroidota</taxon>
        <taxon>Flavobacteriia</taxon>
        <taxon>Flavobacteriales</taxon>
        <taxon>Weeksellaceae</taxon>
        <taxon>Chryseobacterium group</taxon>
        <taxon>Chryseobacterium</taxon>
    </lineage>
</organism>
<dbReference type="Pfam" id="PF14905">
    <property type="entry name" value="OMP_b-brl_3"/>
    <property type="match status" value="1"/>
</dbReference>
<evidence type="ECO:0000256" key="5">
    <source>
        <dbReference type="ARBA" id="ARBA00022729"/>
    </source>
</evidence>
<dbReference type="InterPro" id="IPR037066">
    <property type="entry name" value="Plug_dom_sf"/>
</dbReference>
<evidence type="ECO:0000256" key="7">
    <source>
        <dbReference type="ARBA" id="ARBA00023237"/>
    </source>
</evidence>
<keyword evidence="3 8" id="KW-1134">Transmembrane beta strand</keyword>
<dbReference type="SUPFAM" id="SSF56935">
    <property type="entry name" value="Porins"/>
    <property type="match status" value="1"/>
</dbReference>
<dbReference type="PROSITE" id="PS52016">
    <property type="entry name" value="TONB_DEPENDENT_REC_3"/>
    <property type="match status" value="1"/>
</dbReference>
<dbReference type="STRING" id="1416778.SAMN05443633_101475"/>
<reference evidence="12" key="1">
    <citation type="submission" date="2016-11" db="EMBL/GenBank/DDBJ databases">
        <authorList>
            <person name="Varghese N."/>
            <person name="Submissions S."/>
        </authorList>
    </citation>
    <scope>NUCLEOTIDE SEQUENCE [LARGE SCALE GENOMIC DNA]</scope>
    <source>
        <strain evidence="12">DSM 27619</strain>
    </source>
</reference>
<evidence type="ECO:0000256" key="1">
    <source>
        <dbReference type="ARBA" id="ARBA00004571"/>
    </source>
</evidence>
<protein>
    <submittedName>
        <fullName evidence="11">Outer membrane receptor for ferrienterochelin and colicins</fullName>
    </submittedName>
</protein>
<keyword evidence="12" id="KW-1185">Reference proteome</keyword>
<comment type="similarity">
    <text evidence="8">Belongs to the TonB-dependent receptor family.</text>
</comment>
<dbReference type="GO" id="GO:0044718">
    <property type="term" value="P:siderophore transmembrane transport"/>
    <property type="evidence" value="ECO:0007669"/>
    <property type="project" value="TreeGrafter"/>
</dbReference>
<keyword evidence="6 8" id="KW-0472">Membrane</keyword>
<evidence type="ECO:0000256" key="4">
    <source>
        <dbReference type="ARBA" id="ARBA00022692"/>
    </source>
</evidence>
<keyword evidence="11" id="KW-0675">Receptor</keyword>
<dbReference type="Gene3D" id="2.170.130.10">
    <property type="entry name" value="TonB-dependent receptor, plug domain"/>
    <property type="match status" value="1"/>
</dbReference>
<keyword evidence="5" id="KW-0732">Signal</keyword>
<keyword evidence="7 8" id="KW-0998">Cell outer membrane</keyword>
<dbReference type="PANTHER" id="PTHR30069">
    <property type="entry name" value="TONB-DEPENDENT OUTER MEMBRANE RECEPTOR"/>
    <property type="match status" value="1"/>
</dbReference>
<evidence type="ECO:0000256" key="6">
    <source>
        <dbReference type="ARBA" id="ARBA00023136"/>
    </source>
</evidence>
<evidence type="ECO:0000256" key="2">
    <source>
        <dbReference type="ARBA" id="ARBA00022448"/>
    </source>
</evidence>
<keyword evidence="4 8" id="KW-0812">Transmembrane</keyword>
<name>A0A1M4UE68_9FLAO</name>
<sequence>MSKIYEFMKKKVLSIVSLSAVLWINAQEKDSLNQKKIEEVVITGQYMQQSINKSIYKVEVINAEQIKNMAATNVAEVLNQSLNILITSDRNSGNSTANLMGLGGEYTKILIDNIPVVGDIGLGNNIDLTKLNINNVERIEVVRGSMGVDYGSNAVAGVINIITKKNSLKKLTLNAFLQEETVGKEYDLYKKGEGRHIQNLNVGYNINENWYVGANINHNDFQGFKGGQEGYKYFEQDEKRGYAWQPKDVLNVDGVVRYSKNKTSIFYKFGFLNEKLNYYNPIVKELYLGEGNRTFISTDRDYKTTRYINQLNVQTKLGAINYTGDFSYQTQDRKYRDFVYDIPNRQVRGNLNEYQSYNKSDVLYSRGVFSNFLDNDKVDFQLGYELDHTTGFAGNIAGNFAGTDDVKRKIFNYANFMSIEWDAANWLSIRPGYRLALSDKFDTQHNYSLTARAKVTDNDNVRLVVGSANRFPNFNELYTYQVDSNHDIQGNPDLNPETGMTVSLNADKKIITNSGWNFGVGASATYLKVKDRIEMAQVNTNPLKFKYINIDRFESYLFEANFRAQKGTFSLSANAAYYGISRVLNQEGLLSPDDFYYTFEANVAANYIVPKINTTLSLFYKYTGKTQIPTLVSDLTSSKYIIGERNDFSMMNFTVTQPFFKNHFEVSAGVKNIFDVSSVRDTTISGNVHESADTNLNLFYGRSYFVRLGYNF</sequence>
<comment type="subcellular location">
    <subcellularLocation>
        <location evidence="1 8">Cell outer membrane</location>
        <topology evidence="1 8">Multi-pass membrane protein</topology>
    </subcellularLocation>
</comment>
<evidence type="ECO:0000259" key="10">
    <source>
        <dbReference type="Pfam" id="PF14905"/>
    </source>
</evidence>
<keyword evidence="2 8" id="KW-0813">Transport</keyword>
<dbReference type="EMBL" id="FQUT01000001">
    <property type="protein sequence ID" value="SHE54870.1"/>
    <property type="molecule type" value="Genomic_DNA"/>
</dbReference>